<comment type="caution">
    <text evidence="7">The sequence shown here is derived from an EMBL/GenBank/DDBJ whole genome shotgun (WGS) entry which is preliminary data.</text>
</comment>
<keyword evidence="8" id="KW-1185">Reference proteome</keyword>
<gene>
    <name evidence="7" type="ORF">TIFTF001_055042</name>
</gene>
<dbReference type="GO" id="GO:0030544">
    <property type="term" value="F:Hsp70 protein binding"/>
    <property type="evidence" value="ECO:0007669"/>
    <property type="project" value="TreeGrafter"/>
</dbReference>
<dbReference type="GO" id="GO:0005789">
    <property type="term" value="C:endoplasmic reticulum membrane"/>
    <property type="evidence" value="ECO:0007669"/>
    <property type="project" value="TreeGrafter"/>
</dbReference>
<dbReference type="PANTHER" id="PTHR43908">
    <property type="entry name" value="AT29763P-RELATED"/>
    <property type="match status" value="1"/>
</dbReference>
<dbReference type="Pfam" id="PF09320">
    <property type="entry name" value="DUF1977"/>
    <property type="match status" value="1"/>
</dbReference>
<accession>A0AA88EBF4</accession>
<dbReference type="EMBL" id="BTGU01016222">
    <property type="protein sequence ID" value="GMN70708.1"/>
    <property type="molecule type" value="Genomic_DNA"/>
</dbReference>
<evidence type="ECO:0000256" key="4">
    <source>
        <dbReference type="ARBA" id="ARBA00023136"/>
    </source>
</evidence>
<evidence type="ECO:0000256" key="1">
    <source>
        <dbReference type="ARBA" id="ARBA00004167"/>
    </source>
</evidence>
<protein>
    <recommendedName>
        <fullName evidence="6">DUF1977 domain-containing protein</fullName>
    </recommendedName>
</protein>
<dbReference type="AlphaFoldDB" id="A0AA88EBF4"/>
<dbReference type="InterPro" id="IPR015399">
    <property type="entry name" value="DUF1977_DnaJ-like"/>
</dbReference>
<dbReference type="InterPro" id="IPR051100">
    <property type="entry name" value="DnaJ_subfamily_B/C"/>
</dbReference>
<feature type="domain" description="DUF1977" evidence="6">
    <location>
        <begin position="49"/>
        <end position="108"/>
    </location>
</feature>
<evidence type="ECO:0000259" key="6">
    <source>
        <dbReference type="Pfam" id="PF09320"/>
    </source>
</evidence>
<evidence type="ECO:0000256" key="3">
    <source>
        <dbReference type="ARBA" id="ARBA00022989"/>
    </source>
</evidence>
<comment type="subcellular location">
    <subcellularLocation>
        <location evidence="1">Membrane</location>
        <topology evidence="1">Single-pass membrane protein</topology>
    </subcellularLocation>
</comment>
<evidence type="ECO:0000256" key="2">
    <source>
        <dbReference type="ARBA" id="ARBA00022692"/>
    </source>
</evidence>
<keyword evidence="2 5" id="KW-0812">Transmembrane</keyword>
<name>A0AA88EBF4_FICCA</name>
<feature type="transmembrane region" description="Helical" evidence="5">
    <location>
        <begin position="21"/>
        <end position="46"/>
    </location>
</feature>
<dbReference type="PANTHER" id="PTHR43908:SF5">
    <property type="entry name" value="CHAPERONE PROTEIN DNAJ 49"/>
    <property type="match status" value="1"/>
</dbReference>
<keyword evidence="4 5" id="KW-0472">Membrane</keyword>
<evidence type="ECO:0000256" key="5">
    <source>
        <dbReference type="SAM" id="Phobius"/>
    </source>
</evidence>
<dbReference type="Proteomes" id="UP001187192">
    <property type="component" value="Unassembled WGS sequence"/>
</dbReference>
<sequence length="140" mass="16241">MFRATHVYRARGMGGQQREEFYGAGLNFMLLLQVLPFLIIILLAYLPFSEPDYSLRENYAYQVPKTTEKYGIEFYVKSAAFDKQYPLGSPAQADIEDSMIKDYRNMLRGYYFRLNFKTIAEGLCKVERSSLPKISSVTCR</sequence>
<evidence type="ECO:0000313" key="7">
    <source>
        <dbReference type="EMBL" id="GMN70708.1"/>
    </source>
</evidence>
<reference evidence="7" key="1">
    <citation type="submission" date="2023-07" db="EMBL/GenBank/DDBJ databases">
        <title>draft genome sequence of fig (Ficus carica).</title>
        <authorList>
            <person name="Takahashi T."/>
            <person name="Nishimura K."/>
        </authorList>
    </citation>
    <scope>NUCLEOTIDE SEQUENCE</scope>
</reference>
<organism evidence="7 8">
    <name type="scientific">Ficus carica</name>
    <name type="common">Common fig</name>
    <dbReference type="NCBI Taxonomy" id="3494"/>
    <lineage>
        <taxon>Eukaryota</taxon>
        <taxon>Viridiplantae</taxon>
        <taxon>Streptophyta</taxon>
        <taxon>Embryophyta</taxon>
        <taxon>Tracheophyta</taxon>
        <taxon>Spermatophyta</taxon>
        <taxon>Magnoliopsida</taxon>
        <taxon>eudicotyledons</taxon>
        <taxon>Gunneridae</taxon>
        <taxon>Pentapetalae</taxon>
        <taxon>rosids</taxon>
        <taxon>fabids</taxon>
        <taxon>Rosales</taxon>
        <taxon>Moraceae</taxon>
        <taxon>Ficeae</taxon>
        <taxon>Ficus</taxon>
    </lineage>
</organism>
<keyword evidence="3 5" id="KW-1133">Transmembrane helix</keyword>
<dbReference type="GO" id="GO:0071218">
    <property type="term" value="P:cellular response to misfolded protein"/>
    <property type="evidence" value="ECO:0007669"/>
    <property type="project" value="TreeGrafter"/>
</dbReference>
<proteinExistence type="predicted"/>
<evidence type="ECO:0000313" key="8">
    <source>
        <dbReference type="Proteomes" id="UP001187192"/>
    </source>
</evidence>